<sequence length="149" mass="17047">MRNSKAVGDETEARAISELIAAGHSVSIPFGDNDKYDLIVDDGTELYRIQCKTGWSNKPETLRFNTHSQTTKDGTYHEETYHGSIDAFLVYYPENERFYWIRAADATEQKMELRFESEIDHPSINWAAEYEFNGCIPCSSESSSNKTTR</sequence>
<dbReference type="EMBL" id="AOID01000048">
    <property type="protein sequence ID" value="ELY64921.1"/>
    <property type="molecule type" value="Genomic_DNA"/>
</dbReference>
<organism evidence="2 3">
    <name type="scientific">Natrinema versiforme JCM 10478</name>
    <dbReference type="NCBI Taxonomy" id="1227496"/>
    <lineage>
        <taxon>Archaea</taxon>
        <taxon>Methanobacteriati</taxon>
        <taxon>Methanobacteriota</taxon>
        <taxon>Stenosarchaea group</taxon>
        <taxon>Halobacteria</taxon>
        <taxon>Halobacteriales</taxon>
        <taxon>Natrialbaceae</taxon>
        <taxon>Natrinema</taxon>
    </lineage>
</organism>
<protein>
    <recommendedName>
        <fullName evidence="1">PD(D/E)XK endonuclease domain-containing protein</fullName>
    </recommendedName>
</protein>
<dbReference type="GO" id="GO:0003676">
    <property type="term" value="F:nucleic acid binding"/>
    <property type="evidence" value="ECO:0007669"/>
    <property type="project" value="InterPro"/>
</dbReference>
<dbReference type="OrthoDB" id="350649at2157"/>
<dbReference type="Pfam" id="PF11645">
    <property type="entry name" value="PDDEXK_5"/>
    <property type="match status" value="1"/>
</dbReference>
<dbReference type="AlphaFoldDB" id="L9XU42"/>
<proteinExistence type="predicted"/>
<evidence type="ECO:0000313" key="2">
    <source>
        <dbReference type="EMBL" id="ELY64921.1"/>
    </source>
</evidence>
<comment type="caution">
    <text evidence="2">The sequence shown here is derived from an EMBL/GenBank/DDBJ whole genome shotgun (WGS) entry which is preliminary data.</text>
</comment>
<dbReference type="Gene3D" id="3.40.1350.10">
    <property type="match status" value="1"/>
</dbReference>
<reference evidence="2 3" key="1">
    <citation type="journal article" date="2014" name="PLoS Genet.">
        <title>Phylogenetically driven sequencing of extremely halophilic archaea reveals strategies for static and dynamic osmo-response.</title>
        <authorList>
            <person name="Becker E.A."/>
            <person name="Seitzer P.M."/>
            <person name="Tritt A."/>
            <person name="Larsen D."/>
            <person name="Krusor M."/>
            <person name="Yao A.I."/>
            <person name="Wu D."/>
            <person name="Madern D."/>
            <person name="Eisen J.A."/>
            <person name="Darling A.E."/>
            <person name="Facciotti M.T."/>
        </authorList>
    </citation>
    <scope>NUCLEOTIDE SEQUENCE [LARGE SCALE GENOMIC DNA]</scope>
    <source>
        <strain evidence="2 3">JCM 10478</strain>
    </source>
</reference>
<accession>L9XU42</accession>
<evidence type="ECO:0000259" key="1">
    <source>
        <dbReference type="Pfam" id="PF11645"/>
    </source>
</evidence>
<dbReference type="InterPro" id="IPR021671">
    <property type="entry name" value="PD(D/E)XK_Endonuc"/>
</dbReference>
<dbReference type="PATRIC" id="fig|1227496.3.peg.3211"/>
<dbReference type="RefSeq" id="WP_006432281.1">
    <property type="nucleotide sequence ID" value="NZ_AOID01000048.1"/>
</dbReference>
<name>L9XU42_9EURY</name>
<keyword evidence="3" id="KW-1185">Reference proteome</keyword>
<feature type="domain" description="PD(D/E)XK endonuclease" evidence="1">
    <location>
        <begin position="3"/>
        <end position="132"/>
    </location>
</feature>
<gene>
    <name evidence="2" type="ORF">C489_15941</name>
</gene>
<dbReference type="InterPro" id="IPR011856">
    <property type="entry name" value="tRNA_endonuc-like_dom_sf"/>
</dbReference>
<dbReference type="Proteomes" id="UP000011632">
    <property type="component" value="Unassembled WGS sequence"/>
</dbReference>
<evidence type="ECO:0000313" key="3">
    <source>
        <dbReference type="Proteomes" id="UP000011632"/>
    </source>
</evidence>